<dbReference type="PANTHER" id="PTHR33112">
    <property type="entry name" value="DOMAIN PROTEIN, PUTATIVE-RELATED"/>
    <property type="match status" value="1"/>
</dbReference>
<dbReference type="OrthoDB" id="47007at2759"/>
<dbReference type="AlphaFoldDB" id="A0A1Q8RA38"/>
<reference evidence="2 3" key="1">
    <citation type="submission" date="2016-11" db="EMBL/GenBank/DDBJ databases">
        <title>Draft Genome Assembly of Colletotrichum chlorophyti a pathogen of herbaceous plants.</title>
        <authorList>
            <person name="Gan P."/>
            <person name="Narusaka M."/>
            <person name="Tsushima A."/>
            <person name="Narusaka Y."/>
            <person name="Takano Y."/>
            <person name="Shirasu K."/>
        </authorList>
    </citation>
    <scope>NUCLEOTIDE SEQUENCE [LARGE SCALE GENOMIC DNA]</scope>
    <source>
        <strain evidence="2 3">NTL11</strain>
    </source>
</reference>
<comment type="caution">
    <text evidence="2">The sequence shown here is derived from an EMBL/GenBank/DDBJ whole genome shotgun (WGS) entry which is preliminary data.</text>
</comment>
<name>A0A1Q8RA38_9PEZI</name>
<feature type="domain" description="Heterokaryon incompatibility" evidence="1">
    <location>
        <begin position="205"/>
        <end position="348"/>
    </location>
</feature>
<evidence type="ECO:0000259" key="1">
    <source>
        <dbReference type="Pfam" id="PF06985"/>
    </source>
</evidence>
<dbReference type="Pfam" id="PF06985">
    <property type="entry name" value="HET"/>
    <property type="match status" value="1"/>
</dbReference>
<dbReference type="PANTHER" id="PTHR33112:SF10">
    <property type="entry name" value="TOL"/>
    <property type="match status" value="1"/>
</dbReference>
<evidence type="ECO:0000313" key="2">
    <source>
        <dbReference type="EMBL" id="OLN81227.1"/>
    </source>
</evidence>
<dbReference type="Proteomes" id="UP000186583">
    <property type="component" value="Unassembled WGS sequence"/>
</dbReference>
<organism evidence="2 3">
    <name type="scientific">Colletotrichum chlorophyti</name>
    <dbReference type="NCBI Taxonomy" id="708187"/>
    <lineage>
        <taxon>Eukaryota</taxon>
        <taxon>Fungi</taxon>
        <taxon>Dikarya</taxon>
        <taxon>Ascomycota</taxon>
        <taxon>Pezizomycotina</taxon>
        <taxon>Sordariomycetes</taxon>
        <taxon>Hypocreomycetidae</taxon>
        <taxon>Glomerellales</taxon>
        <taxon>Glomerellaceae</taxon>
        <taxon>Colletotrichum</taxon>
    </lineage>
</organism>
<sequence>MTFCNFCERLDIEQLDQTDVRFHPNLKSLQQSSLLGCPFCALCYARVEEDCHSNVVDTLLNGEVPNGYDKESFYPSIWLHGEIRPANRAVGAGIPGCGLWITCGRLPPDAGLGETNSPGTPIYSRLSAFTALGSPAASKFIERFSTANHDANLHIHLAGWRLRKCKKSHKLCKPRSTGMPTRIIAVGKHDENPRLIATNGLQEPYMALSYCWGPGTDTFNLTHKTKEDLLKGVAQERLTKTHREAIDFARSVGIGYIWIDALCIIQGDADDWAFESQRMAQVYGNAELTLIAGRSSDARLGFIVNDIHQKAQPCAIPLSRSNKDTLSFGIPRSGRMGPVSTRGWCFQEEKLSGRAIIFGEEQLIYQCREERNFEDGKADFQDLHPTFLMPGFSLGREHSAAEKEETLELWYSIVDMFTTRALSNPHDVFAAIASIAKLAKDVLRSRYLAGIWEADLVRGLLWKPRHQVQATFKEPLTRPKPTRFAPAPVIRAPSWSWASVEGPVHQIYNPRKSKLYEGQGYVKVKPKLKTRWTADETCDVSALHMPYCQLQLVGYVAKATIVEGDVMKYLEADKTRRQWLPYTRMMRYATLLASADEGLMGGNVNNVVAVGAFDVPEEAQGCREVWCLLIIDSEGLMIVPDGDKWKRVGWFVLKMKTWFESGREAELRLV</sequence>
<accession>A0A1Q8RA38</accession>
<keyword evidence="3" id="KW-1185">Reference proteome</keyword>
<dbReference type="STRING" id="708187.A0A1Q8RA38"/>
<gene>
    <name evidence="2" type="ORF">CCHL11_07281</name>
</gene>
<evidence type="ECO:0000313" key="3">
    <source>
        <dbReference type="Proteomes" id="UP000186583"/>
    </source>
</evidence>
<dbReference type="EMBL" id="MPGH01000257">
    <property type="protein sequence ID" value="OLN81227.1"/>
    <property type="molecule type" value="Genomic_DNA"/>
</dbReference>
<dbReference type="InterPro" id="IPR010730">
    <property type="entry name" value="HET"/>
</dbReference>
<protein>
    <recommendedName>
        <fullName evidence="1">Heterokaryon incompatibility domain-containing protein</fullName>
    </recommendedName>
</protein>
<proteinExistence type="predicted"/>